<dbReference type="PANTHER" id="PTHR19879">
    <property type="entry name" value="TRANSCRIPTION INITIATION FACTOR TFIID"/>
    <property type="match status" value="1"/>
</dbReference>
<dbReference type="SUPFAM" id="SSF81383">
    <property type="entry name" value="F-box domain"/>
    <property type="match status" value="1"/>
</dbReference>
<gene>
    <name evidence="6" type="ORF">NX720_01555</name>
</gene>
<dbReference type="CDD" id="cd09917">
    <property type="entry name" value="F-box_SF"/>
    <property type="match status" value="1"/>
</dbReference>
<dbReference type="InterPro" id="IPR001810">
    <property type="entry name" value="F-box_dom"/>
</dbReference>
<keyword evidence="7" id="KW-1185">Reference proteome</keyword>
<dbReference type="Gene3D" id="1.20.1280.50">
    <property type="match status" value="1"/>
</dbReference>
<feature type="repeat" description="WD" evidence="3">
    <location>
        <begin position="150"/>
        <end position="181"/>
    </location>
</feature>
<sequence length="426" mass="47124">MNTVQGHASCPSGFSSNDASETKESKSDEVTLASLPPEILKKIFSTVEVRDVGSFERTCSNWKHAIETNSIKSLAHCRRFHPYRNRLANSEELYRLTVRNRLNCFGEEGRKSIAQLDKRKGKSHFTEELFFFTDRVLTKTEAFTSRLICSIPHSKRVRNASFSPDRTHLVTASEDGTAQIWGVVGGEWQKKHTIQHSGGLRNASFSPCGTHLVTASEDGTAQIWGLVGGEWQKTCTIRHFGGMLNASFSPDRTRLVTVSEGNTVKVCRLVGGQCQKETTFVYRPYGFVDASLSPDGVHLVGCATDGSFLIFALVEGQWQEVDTIKHGGWPGIASFSPDGTHLVTASEDGTVKIWGLVDGKWQEKCTFKHDGADPDGRGRVNDANFSPDGTHLVTASEDGTVQIWGMVDGQWQEKRIIRRSKGRSIQ</sequence>
<name>A0ABY6GV41_9GAMM</name>
<dbReference type="InterPro" id="IPR001680">
    <property type="entry name" value="WD40_rpt"/>
</dbReference>
<feature type="repeat" description="WD" evidence="3">
    <location>
        <begin position="334"/>
        <end position="356"/>
    </location>
</feature>
<evidence type="ECO:0000256" key="3">
    <source>
        <dbReference type="PROSITE-ProRule" id="PRU00221"/>
    </source>
</evidence>
<dbReference type="Pfam" id="PF00646">
    <property type="entry name" value="F-box"/>
    <property type="match status" value="1"/>
</dbReference>
<evidence type="ECO:0000256" key="4">
    <source>
        <dbReference type="SAM" id="MobiDB-lite"/>
    </source>
</evidence>
<dbReference type="PROSITE" id="PS50294">
    <property type="entry name" value="WD_REPEATS_REGION"/>
    <property type="match status" value="4"/>
</dbReference>
<dbReference type="SUPFAM" id="SSF50978">
    <property type="entry name" value="WD40 repeat-like"/>
    <property type="match status" value="1"/>
</dbReference>
<dbReference type="SMART" id="SM00256">
    <property type="entry name" value="FBOX"/>
    <property type="match status" value="1"/>
</dbReference>
<dbReference type="Gene3D" id="2.130.10.10">
    <property type="entry name" value="YVTN repeat-like/Quinoprotein amine dehydrogenase"/>
    <property type="match status" value="2"/>
</dbReference>
<dbReference type="InterPro" id="IPR036322">
    <property type="entry name" value="WD40_repeat_dom_sf"/>
</dbReference>
<feature type="compositionally biased region" description="Polar residues" evidence="4">
    <location>
        <begin position="1"/>
        <end position="19"/>
    </location>
</feature>
<feature type="compositionally biased region" description="Basic and acidic residues" evidence="4">
    <location>
        <begin position="20"/>
        <end position="29"/>
    </location>
</feature>
<dbReference type="PRINTS" id="PR00320">
    <property type="entry name" value="GPROTEINBRPT"/>
</dbReference>
<dbReference type="SMART" id="SM00320">
    <property type="entry name" value="WD40"/>
    <property type="match status" value="6"/>
</dbReference>
<dbReference type="InterPro" id="IPR020472">
    <property type="entry name" value="WD40_PAC1"/>
</dbReference>
<reference evidence="6" key="1">
    <citation type="submission" date="2022-10" db="EMBL/GenBank/DDBJ databases">
        <title>Completed Genome Sequence of two octocoral isolated bacterium, Endozoicomonas euniceicola EF212T and Endozoicomonas gorgoniicola PS125T.</title>
        <authorList>
            <person name="Chiou Y.-J."/>
            <person name="Chen Y.-H."/>
        </authorList>
    </citation>
    <scope>NUCLEOTIDE SEQUENCE</scope>
    <source>
        <strain evidence="6">EF212</strain>
    </source>
</reference>
<dbReference type="InterPro" id="IPR036047">
    <property type="entry name" value="F-box-like_dom_sf"/>
</dbReference>
<evidence type="ECO:0000256" key="2">
    <source>
        <dbReference type="ARBA" id="ARBA00022737"/>
    </source>
</evidence>
<organism evidence="6 7">
    <name type="scientific">Endozoicomonas euniceicola</name>
    <dbReference type="NCBI Taxonomy" id="1234143"/>
    <lineage>
        <taxon>Bacteria</taxon>
        <taxon>Pseudomonadati</taxon>
        <taxon>Pseudomonadota</taxon>
        <taxon>Gammaproteobacteria</taxon>
        <taxon>Oceanospirillales</taxon>
        <taxon>Endozoicomonadaceae</taxon>
        <taxon>Endozoicomonas</taxon>
    </lineage>
</organism>
<feature type="repeat" description="WD" evidence="3">
    <location>
        <begin position="193"/>
        <end position="234"/>
    </location>
</feature>
<evidence type="ECO:0000259" key="5">
    <source>
        <dbReference type="PROSITE" id="PS50181"/>
    </source>
</evidence>
<evidence type="ECO:0000313" key="7">
    <source>
        <dbReference type="Proteomes" id="UP001163255"/>
    </source>
</evidence>
<protein>
    <submittedName>
        <fullName evidence="6">F-box/WD-40 repeat-containing protein</fullName>
    </submittedName>
</protein>
<evidence type="ECO:0000256" key="1">
    <source>
        <dbReference type="ARBA" id="ARBA00022574"/>
    </source>
</evidence>
<feature type="repeat" description="WD" evidence="3">
    <location>
        <begin position="380"/>
        <end position="404"/>
    </location>
</feature>
<dbReference type="PROSITE" id="PS50181">
    <property type="entry name" value="FBOX"/>
    <property type="match status" value="1"/>
</dbReference>
<dbReference type="RefSeq" id="WP_262598945.1">
    <property type="nucleotide sequence ID" value="NZ_CP103300.1"/>
</dbReference>
<evidence type="ECO:0000313" key="6">
    <source>
        <dbReference type="EMBL" id="UYM16645.1"/>
    </source>
</evidence>
<dbReference type="PROSITE" id="PS50082">
    <property type="entry name" value="WD_REPEATS_2"/>
    <property type="match status" value="4"/>
</dbReference>
<dbReference type="InterPro" id="IPR015943">
    <property type="entry name" value="WD40/YVTN_repeat-like_dom_sf"/>
</dbReference>
<accession>A0ABY6GV41</accession>
<dbReference type="Proteomes" id="UP001163255">
    <property type="component" value="Chromosome"/>
</dbReference>
<dbReference type="Pfam" id="PF00400">
    <property type="entry name" value="WD40"/>
    <property type="match status" value="4"/>
</dbReference>
<keyword evidence="1 3" id="KW-0853">WD repeat</keyword>
<feature type="region of interest" description="Disordered" evidence="4">
    <location>
        <begin position="1"/>
        <end position="31"/>
    </location>
</feature>
<feature type="domain" description="F-box" evidence="5">
    <location>
        <begin position="29"/>
        <end position="74"/>
    </location>
</feature>
<dbReference type="PANTHER" id="PTHR19879:SF9">
    <property type="entry name" value="TRANSCRIPTION INITIATION FACTOR TFIID SUBUNIT 5"/>
    <property type="match status" value="1"/>
</dbReference>
<proteinExistence type="predicted"/>
<dbReference type="EMBL" id="CP103300">
    <property type="protein sequence ID" value="UYM16645.1"/>
    <property type="molecule type" value="Genomic_DNA"/>
</dbReference>
<keyword evidence="2" id="KW-0677">Repeat</keyword>